<sequence>MSHSKCGAFFLVLLFMWSTHSSAFELGVGVHLRSYEGDGGKYLELVGGTGFSSIREDFTWDQVERVPGKYAINGKMERVDEVINKSAKENVNILLVLDYGNKNITNRNYPTSDYEIKKFADYAHWTASRYKGKVKYYEIWNEWLVGAGVPKNYKRPDDRIYLKLVKETSMAIRKADPDAIIITGSLNPLVHRDRKWMLDLIKNGILNYVDGISLHPYSYMLANKNLNVPKNAIMNISSFSEQIKNIAGKDIPLYITEMGYPTYFGKGGVSEVDAANWVIEYSILAKQTGYIKGVWWYDLVNDGANVDNKEHNFGFYKKDLQEKKSAQQIKVLGEVIRNYSPSENNGKRQSTVKNNRLDNTSKDWNGYFLSSDTGVVQVSCPSERVTAKDLLCTIKK</sequence>
<reference evidence="6 7" key="1">
    <citation type="submission" date="2021-01" db="EMBL/GenBank/DDBJ databases">
        <title>Chromosome sequence of Serratia proteamaculans strain 94 rif-r, isolated from spoiled beef.</title>
        <authorList>
            <person name="Zaytseva Y.V."/>
            <person name="Iablokov S.N."/>
            <person name="Klyukina A."/>
        </authorList>
    </citation>
    <scope>NUCLEOTIDE SEQUENCE [LARGE SCALE GENOMIC DNA]</scope>
    <source>
        <strain evidence="6 7">94 rif-r</strain>
    </source>
</reference>
<dbReference type="SUPFAM" id="SSF51445">
    <property type="entry name" value="(Trans)glycosidases"/>
    <property type="match status" value="1"/>
</dbReference>
<dbReference type="PANTHER" id="PTHR12631:SF10">
    <property type="entry name" value="BETA-XYLOSIDASE-LIKE PROTEIN-RELATED"/>
    <property type="match status" value="1"/>
</dbReference>
<dbReference type="InterPro" id="IPR017853">
    <property type="entry name" value="GH"/>
</dbReference>
<comment type="similarity">
    <text evidence="3">Belongs to the glycosyl hydrolase 5 (cellulase A) family.</text>
</comment>
<evidence type="ECO:0000256" key="3">
    <source>
        <dbReference type="RuleBase" id="RU361153"/>
    </source>
</evidence>
<evidence type="ECO:0000313" key="6">
    <source>
        <dbReference type="EMBL" id="QQX53833.1"/>
    </source>
</evidence>
<dbReference type="InterPro" id="IPR001547">
    <property type="entry name" value="Glyco_hydro_5"/>
</dbReference>
<name>A0A7U0N7I6_SERPR</name>
<dbReference type="RefSeq" id="WP_207975700.1">
    <property type="nucleotide sequence ID" value="NZ_CP068391.1"/>
</dbReference>
<dbReference type="Pfam" id="PF00150">
    <property type="entry name" value="Cellulase"/>
    <property type="match status" value="1"/>
</dbReference>
<keyword evidence="1 3" id="KW-0378">Hydrolase</keyword>
<evidence type="ECO:0000259" key="5">
    <source>
        <dbReference type="Pfam" id="PF00150"/>
    </source>
</evidence>
<dbReference type="GO" id="GO:0004553">
    <property type="term" value="F:hydrolase activity, hydrolyzing O-glycosyl compounds"/>
    <property type="evidence" value="ECO:0007669"/>
    <property type="project" value="InterPro"/>
</dbReference>
<proteinExistence type="inferred from homology"/>
<gene>
    <name evidence="6" type="ORF">JKX24_02015</name>
</gene>
<dbReference type="EMBL" id="CP068391">
    <property type="protein sequence ID" value="QQX53833.1"/>
    <property type="molecule type" value="Genomic_DNA"/>
</dbReference>
<organism evidence="6 7">
    <name type="scientific">Serratia proteamaculans</name>
    <dbReference type="NCBI Taxonomy" id="28151"/>
    <lineage>
        <taxon>Bacteria</taxon>
        <taxon>Pseudomonadati</taxon>
        <taxon>Pseudomonadota</taxon>
        <taxon>Gammaproteobacteria</taxon>
        <taxon>Enterobacterales</taxon>
        <taxon>Yersiniaceae</taxon>
        <taxon>Serratia</taxon>
    </lineage>
</organism>
<dbReference type="GO" id="GO:0000272">
    <property type="term" value="P:polysaccharide catabolic process"/>
    <property type="evidence" value="ECO:0007669"/>
    <property type="project" value="InterPro"/>
</dbReference>
<feature type="signal peptide" evidence="4">
    <location>
        <begin position="1"/>
        <end position="23"/>
    </location>
</feature>
<keyword evidence="2 3" id="KW-0326">Glycosidase</keyword>
<evidence type="ECO:0000313" key="7">
    <source>
        <dbReference type="Proteomes" id="UP000596176"/>
    </source>
</evidence>
<protein>
    <recommendedName>
        <fullName evidence="5">Glycoside hydrolase family 5 domain-containing protein</fullName>
    </recommendedName>
</protein>
<dbReference type="Gene3D" id="3.20.20.80">
    <property type="entry name" value="Glycosidases"/>
    <property type="match status" value="1"/>
</dbReference>
<feature type="chain" id="PRO_5030708471" description="Glycoside hydrolase family 5 domain-containing protein" evidence="4">
    <location>
        <begin position="24"/>
        <end position="396"/>
    </location>
</feature>
<dbReference type="PANTHER" id="PTHR12631">
    <property type="entry name" value="ALPHA-L-IDURONIDASE"/>
    <property type="match status" value="1"/>
</dbReference>
<accession>A0A7U0N7I6</accession>
<dbReference type="Proteomes" id="UP000596176">
    <property type="component" value="Chromosome"/>
</dbReference>
<evidence type="ECO:0000256" key="4">
    <source>
        <dbReference type="SAM" id="SignalP"/>
    </source>
</evidence>
<dbReference type="InterPro" id="IPR051923">
    <property type="entry name" value="Glycosyl_Hydrolase_39"/>
</dbReference>
<keyword evidence="4" id="KW-0732">Signal</keyword>
<evidence type="ECO:0000256" key="2">
    <source>
        <dbReference type="ARBA" id="ARBA00023295"/>
    </source>
</evidence>
<feature type="domain" description="Glycoside hydrolase family 5" evidence="5">
    <location>
        <begin position="42"/>
        <end position="284"/>
    </location>
</feature>
<evidence type="ECO:0000256" key="1">
    <source>
        <dbReference type="ARBA" id="ARBA00022801"/>
    </source>
</evidence>
<dbReference type="AlphaFoldDB" id="A0A7U0N7I6"/>